<evidence type="ECO:0000256" key="2">
    <source>
        <dbReference type="ARBA" id="ARBA00022448"/>
    </source>
</evidence>
<comment type="caution">
    <text evidence="8">The sequence shown here is derived from an EMBL/GenBank/DDBJ whole genome shotgun (WGS) entry which is preliminary data.</text>
</comment>
<reference evidence="8 9" key="1">
    <citation type="journal article" date="2023" name="IScience">
        <title>Expanded male sex-determining region conserved during the evolution of homothallism in the green alga Volvox.</title>
        <authorList>
            <person name="Yamamoto K."/>
            <person name="Matsuzaki R."/>
            <person name="Mahakham W."/>
            <person name="Heman W."/>
            <person name="Sekimoto H."/>
            <person name="Kawachi M."/>
            <person name="Minakuchi Y."/>
            <person name="Toyoda A."/>
            <person name="Nozaki H."/>
        </authorList>
    </citation>
    <scope>NUCLEOTIDE SEQUENCE [LARGE SCALE GENOMIC DNA]</scope>
    <source>
        <strain evidence="8 9">NIES-4468</strain>
    </source>
</reference>
<feature type="transmembrane region" description="Helical" evidence="6">
    <location>
        <begin position="104"/>
        <end position="125"/>
    </location>
</feature>
<evidence type="ECO:0000256" key="4">
    <source>
        <dbReference type="ARBA" id="ARBA00022989"/>
    </source>
</evidence>
<evidence type="ECO:0000256" key="5">
    <source>
        <dbReference type="ARBA" id="ARBA00023136"/>
    </source>
</evidence>
<name>A0ABQ5SE44_9CHLO</name>
<dbReference type="Pfam" id="PF07690">
    <property type="entry name" value="MFS_1"/>
    <property type="match status" value="1"/>
</dbReference>
<comment type="subcellular location">
    <subcellularLocation>
        <location evidence="1">Membrane</location>
        <topology evidence="1">Multi-pass membrane protein</topology>
    </subcellularLocation>
</comment>
<keyword evidence="9" id="KW-1185">Reference proteome</keyword>
<evidence type="ECO:0000313" key="8">
    <source>
        <dbReference type="EMBL" id="GLI67820.1"/>
    </source>
</evidence>
<feature type="transmembrane region" description="Helical" evidence="6">
    <location>
        <begin position="423"/>
        <end position="443"/>
    </location>
</feature>
<keyword evidence="3 6" id="KW-0812">Transmembrane</keyword>
<feature type="transmembrane region" description="Helical" evidence="6">
    <location>
        <begin position="556"/>
        <end position="577"/>
    </location>
</feature>
<organism evidence="8 9">
    <name type="scientific">Volvox africanus</name>
    <dbReference type="NCBI Taxonomy" id="51714"/>
    <lineage>
        <taxon>Eukaryota</taxon>
        <taxon>Viridiplantae</taxon>
        <taxon>Chlorophyta</taxon>
        <taxon>core chlorophytes</taxon>
        <taxon>Chlorophyceae</taxon>
        <taxon>CS clade</taxon>
        <taxon>Chlamydomonadales</taxon>
        <taxon>Volvocaceae</taxon>
        <taxon>Volvox</taxon>
    </lineage>
</organism>
<feature type="transmembrane region" description="Helical" evidence="6">
    <location>
        <begin position="325"/>
        <end position="346"/>
    </location>
</feature>
<dbReference type="InterPro" id="IPR036259">
    <property type="entry name" value="MFS_trans_sf"/>
</dbReference>
<dbReference type="InterPro" id="IPR011701">
    <property type="entry name" value="MFS"/>
</dbReference>
<feature type="transmembrane region" description="Helical" evidence="6">
    <location>
        <begin position="491"/>
        <end position="515"/>
    </location>
</feature>
<dbReference type="PROSITE" id="PS50850">
    <property type="entry name" value="MFS"/>
    <property type="match status" value="1"/>
</dbReference>
<keyword evidence="4 6" id="KW-1133">Transmembrane helix</keyword>
<feature type="transmembrane region" description="Helical" evidence="6">
    <location>
        <begin position="74"/>
        <end position="98"/>
    </location>
</feature>
<keyword evidence="5 6" id="KW-0472">Membrane</keyword>
<dbReference type="PANTHER" id="PTHR23511:SF5">
    <property type="entry name" value="MAJOR FACILITATOR-TYPE TRANSPORTER HXNZ-RELATED"/>
    <property type="match status" value="1"/>
</dbReference>
<accession>A0ABQ5SE44</accession>
<feature type="transmembrane region" description="Helical" evidence="6">
    <location>
        <begin position="527"/>
        <end position="550"/>
    </location>
</feature>
<feature type="domain" description="Major facilitator superfamily (MFS) profile" evidence="7">
    <location>
        <begin position="1"/>
        <end position="582"/>
    </location>
</feature>
<evidence type="ECO:0000259" key="7">
    <source>
        <dbReference type="PROSITE" id="PS50850"/>
    </source>
</evidence>
<dbReference type="PANTHER" id="PTHR23511">
    <property type="entry name" value="SYNAPTIC VESICLE GLYCOPROTEIN 2"/>
    <property type="match status" value="1"/>
</dbReference>
<dbReference type="SUPFAM" id="SSF103473">
    <property type="entry name" value="MFS general substrate transporter"/>
    <property type="match status" value="1"/>
</dbReference>
<evidence type="ECO:0000256" key="6">
    <source>
        <dbReference type="SAM" id="Phobius"/>
    </source>
</evidence>
<keyword evidence="2" id="KW-0813">Transport</keyword>
<dbReference type="Gene3D" id="1.20.1250.20">
    <property type="entry name" value="MFS general substrate transporter like domains"/>
    <property type="match status" value="2"/>
</dbReference>
<feature type="transmembrane region" description="Helical" evidence="6">
    <location>
        <begin position="43"/>
        <end position="62"/>
    </location>
</feature>
<evidence type="ECO:0000256" key="1">
    <source>
        <dbReference type="ARBA" id="ARBA00004141"/>
    </source>
</evidence>
<evidence type="ECO:0000256" key="3">
    <source>
        <dbReference type="ARBA" id="ARBA00022692"/>
    </source>
</evidence>
<dbReference type="EMBL" id="BSDZ01000079">
    <property type="protein sequence ID" value="GLI67820.1"/>
    <property type="molecule type" value="Genomic_DNA"/>
</dbReference>
<dbReference type="Proteomes" id="UP001165090">
    <property type="component" value="Unassembled WGS sequence"/>
</dbReference>
<proteinExistence type="predicted"/>
<gene>
    <name evidence="8" type="ORF">VaNZ11_012101</name>
</gene>
<dbReference type="InterPro" id="IPR020846">
    <property type="entry name" value="MFS_dom"/>
</dbReference>
<protein>
    <recommendedName>
        <fullName evidence="7">Major facilitator superfamily (MFS) profile domain-containing protein</fullName>
    </recommendedName>
</protein>
<evidence type="ECO:0000313" key="9">
    <source>
        <dbReference type="Proteomes" id="UP001165090"/>
    </source>
</evidence>
<sequence>MPWKSCWLRSWHRRKVAFGAAAGLAATAGLASALAPSFIWLVILRLLVGCGLVGVLPMYTLLEEWLPRDSGGKGKWLVALQVWWSIGTVLEGLLALWLLNAYGWRVLLAASSVPLACILAALPWVPESPHYLAATGRLLESRGVLVAAAKRNGTAARLEQHLQLQATDFTAELPPERGLQRHQVQQIAVEDAEANPAADSEAAAMAMRDSNGGQGLGYEQSSTTELRWEVAADSFSGQSPSIAVRGGCGELCCGNSDEANGGSDGGGSVGRSCIGRLGFCWRCRGREAAAVAATASSALGWCRELGALGRILLGPELFGRTWRLAITWFACALSYYGVAILVPYVAAGSLRERDGHGGAAAADRSPGGEGTGSCAPWPGGNGLHLVLPSSAYVSMMAAALAELPSMAWAFLTVDRWNRRNVVAFSLAVTAAALAPIVMAQASAERMPMTMPPLQPHLPAAAADSHTTSLGPFVSMRRRRLYPGWLTSPSLWWLPLASVLLGRLFVSGAFTLLYVLTPEQYPPRIHGSALGAANTLARLGALVAPFVAVALPQHGQLPMALGLMAAACCVAALAVGSLRGGTPSGA</sequence>